<evidence type="ECO:0000313" key="2">
    <source>
        <dbReference type="Proteomes" id="UP001172386"/>
    </source>
</evidence>
<protein>
    <submittedName>
        <fullName evidence="1">Uncharacterized protein</fullName>
    </submittedName>
</protein>
<name>A0ACC3A5T0_9EURO</name>
<dbReference type="Proteomes" id="UP001172386">
    <property type="component" value="Unassembled WGS sequence"/>
</dbReference>
<organism evidence="1 2">
    <name type="scientific">Neophaeococcomyces mojaviensis</name>
    <dbReference type="NCBI Taxonomy" id="3383035"/>
    <lineage>
        <taxon>Eukaryota</taxon>
        <taxon>Fungi</taxon>
        <taxon>Dikarya</taxon>
        <taxon>Ascomycota</taxon>
        <taxon>Pezizomycotina</taxon>
        <taxon>Eurotiomycetes</taxon>
        <taxon>Chaetothyriomycetidae</taxon>
        <taxon>Chaetothyriales</taxon>
        <taxon>Chaetothyriales incertae sedis</taxon>
        <taxon>Neophaeococcomyces</taxon>
    </lineage>
</organism>
<reference evidence="1" key="1">
    <citation type="submission" date="2022-10" db="EMBL/GenBank/DDBJ databases">
        <title>Culturing micro-colonial fungi from biological soil crusts in the Mojave desert and describing Neophaeococcomyces mojavensis, and introducing the new genera and species Taxawa tesnikishii.</title>
        <authorList>
            <person name="Kurbessoian T."/>
            <person name="Stajich J.E."/>
        </authorList>
    </citation>
    <scope>NUCLEOTIDE SEQUENCE</scope>
    <source>
        <strain evidence="1">JES_112</strain>
    </source>
</reference>
<proteinExistence type="predicted"/>
<keyword evidence="2" id="KW-1185">Reference proteome</keyword>
<evidence type="ECO:0000313" key="1">
    <source>
        <dbReference type="EMBL" id="KAJ9655741.1"/>
    </source>
</evidence>
<accession>A0ACC3A5T0</accession>
<dbReference type="EMBL" id="JAPDRQ010000090">
    <property type="protein sequence ID" value="KAJ9655741.1"/>
    <property type="molecule type" value="Genomic_DNA"/>
</dbReference>
<gene>
    <name evidence="1" type="ORF">H2198_005447</name>
</gene>
<sequence length="914" mass="100235">MSQLGEEPRVVPAQLDFLTIYNPSLSKSDDDLQDQILFYHSRRGRRRYDRAAKQKEAVPSAEDEQNERLRQIGLAQGMVNFAKNFSTKSNVDTIETEKSRIVLHELEQDWWILASVDLTRLPAAKLSQDGSAKGGLEHSAREVSPAQLLRIQLVRANSLFLLHHAPTLAELFGRVGRETCCGLLERFWNKFARNWDVLLHGNPATAIYNATKLSGGGELGIGVGEEDWGSGEREVLEDFIDRTDGLRDLIVGRYGVPPETDRMPTTPSSKVDGTAWLGTGNEPIASDGVVFSGRGLISRPSLCNVSRWMEDIFKYGEDAYGVGDNPSSRPRRRPKRQKTSRTTSDESISPSHIQEIHPRLRSPKARAPNLRKQAIENNSLPPGIPAPLVSQVERSLDEALAKAAAKSPSNSPKKEKSQAQALSDKPSDDSSTFGAENMMKYLTLGYGTAWTLNPKGLTAGMSDPQPKTSQSSNHNTNDTSDIGKLPGEQGLQEVDPTPEVSEDEQPAFKQKLEQSIGRFLIGLSGDLEQTELETDNEDLRTPASSDQRLFLRTLNIEMARPKNLQRNTTIRSNSVHSRQSNKSNDGPKNPDPKTSASASVDGSMPNFTHEKVQVAVYAHQPFIFVFMFGLHTPSLTMPSFYRSIHHQLGPLQKPLLRSTDVSRVAARIAEATGERSSTSSSSSLLQTTNPIYDLTYDPVKMTVRTSIPNIPVPGSLAAEGLTSNTSSSLSISGSWYTLGIPVGNASSIITTNSTNSNLVKSAWSRTEALNVHTQILNTYTSTRASGEIENTVKTARGWWVLWMKVPDSTKGYSGQTHNDADKKISAKDKLVVTGSALHKEAFLVRKAADYRPNVSTQPRSISFGPGRWLLREQRRDPSGTNTNSAGGASTAKVVSEGVGVDAKRWVEGLLMLTS</sequence>
<comment type="caution">
    <text evidence="1">The sequence shown here is derived from an EMBL/GenBank/DDBJ whole genome shotgun (WGS) entry which is preliminary data.</text>
</comment>